<dbReference type="OrthoDB" id="9802794at2"/>
<dbReference type="GO" id="GO:0016773">
    <property type="term" value="F:phosphotransferase activity, alcohol group as acceptor"/>
    <property type="evidence" value="ECO:0007669"/>
    <property type="project" value="InterPro"/>
</dbReference>
<reference evidence="4 5" key="1">
    <citation type="submission" date="2017-02" db="EMBL/GenBank/DDBJ databases">
        <authorList>
            <person name="Peterson S.W."/>
        </authorList>
    </citation>
    <scope>NUCLEOTIDE SEQUENCE [LARGE SCALE GENOMIC DNA]</scope>
    <source>
        <strain evidence="4 5">DSM 16080</strain>
    </source>
</reference>
<dbReference type="Gene3D" id="3.40.1190.20">
    <property type="match status" value="1"/>
</dbReference>
<dbReference type="PANTHER" id="PTHR46969:SF1">
    <property type="entry name" value="BIFUNCTIONAL PROTEIN HLDE"/>
    <property type="match status" value="1"/>
</dbReference>
<dbReference type="InterPro" id="IPR011913">
    <property type="entry name" value="RfaE_dom_I"/>
</dbReference>
<dbReference type="GO" id="GO:0033786">
    <property type="term" value="F:heptose-1-phosphate adenylyltransferase activity"/>
    <property type="evidence" value="ECO:0007669"/>
    <property type="project" value="TreeGrafter"/>
</dbReference>
<dbReference type="GO" id="GO:0005829">
    <property type="term" value="C:cytosol"/>
    <property type="evidence" value="ECO:0007669"/>
    <property type="project" value="TreeGrafter"/>
</dbReference>
<keyword evidence="5" id="KW-1185">Reference proteome</keyword>
<proteinExistence type="predicted"/>
<accession>A0A1T4XNQ6</accession>
<evidence type="ECO:0000313" key="4">
    <source>
        <dbReference type="EMBL" id="SKA91003.1"/>
    </source>
</evidence>
<dbReference type="GO" id="GO:0033785">
    <property type="term" value="F:heptose 7-phosphate kinase activity"/>
    <property type="evidence" value="ECO:0007669"/>
    <property type="project" value="TreeGrafter"/>
</dbReference>
<dbReference type="Pfam" id="PF00294">
    <property type="entry name" value="PfkB"/>
    <property type="match status" value="1"/>
</dbReference>
<dbReference type="PROSITE" id="PS00583">
    <property type="entry name" value="PFKB_KINASES_1"/>
    <property type="match status" value="1"/>
</dbReference>
<dbReference type="PANTHER" id="PTHR46969">
    <property type="entry name" value="BIFUNCTIONAL PROTEIN HLDE"/>
    <property type="match status" value="1"/>
</dbReference>
<dbReference type="InterPro" id="IPR011611">
    <property type="entry name" value="PfkB_dom"/>
</dbReference>
<feature type="domain" description="Carbohydrate kinase PfkB" evidence="3">
    <location>
        <begin position="13"/>
        <end position="310"/>
    </location>
</feature>
<gene>
    <name evidence="4" type="ORF">SAMN02745704_02277</name>
</gene>
<dbReference type="InterPro" id="IPR029056">
    <property type="entry name" value="Ribokinase-like"/>
</dbReference>
<dbReference type="SUPFAM" id="SSF53613">
    <property type="entry name" value="Ribokinase-like"/>
    <property type="match status" value="1"/>
</dbReference>
<organism evidence="4 5">
    <name type="scientific">Paucidesulfovibrio gracilis DSM 16080</name>
    <dbReference type="NCBI Taxonomy" id="1121449"/>
    <lineage>
        <taxon>Bacteria</taxon>
        <taxon>Pseudomonadati</taxon>
        <taxon>Thermodesulfobacteriota</taxon>
        <taxon>Desulfovibrionia</taxon>
        <taxon>Desulfovibrionales</taxon>
        <taxon>Desulfovibrionaceae</taxon>
        <taxon>Paucidesulfovibrio</taxon>
    </lineage>
</organism>
<sequence>MNSEAVKRLAGHEVLIVGDLMLDHYLVGSVERISPEAPVPVVAVSREEYLLGGAGNVARNIAALGGMPTLVAVTGDDDHASCVCGHCDQAGIKLRVHRMNNRPTTVKTRIIAHNQQVVRVDHECTDFLDQSDNQAVLSMIARELPGKKVIILSDYGKGLLSRAFMDSLHQLLNDCDERPLVLVDPKTRNYDLYDGVDLLTPNAKEASEGAYLPVGSQEEIIAAGQALFRRLNCEHLLITLGGKGMALFTSSNEVYHIPTFAQKVFDVTGAGDTVIATLALSLSSGNDLLTSSILANYAAGIVVGQVGAAVATLDSIVDVMRSLPEPEVTTWMK</sequence>
<dbReference type="NCBIfam" id="TIGR02198">
    <property type="entry name" value="rfaE_dom_I"/>
    <property type="match status" value="1"/>
</dbReference>
<evidence type="ECO:0000313" key="5">
    <source>
        <dbReference type="Proteomes" id="UP000190027"/>
    </source>
</evidence>
<evidence type="ECO:0000259" key="3">
    <source>
        <dbReference type="Pfam" id="PF00294"/>
    </source>
</evidence>
<name>A0A1T4XNQ6_9BACT</name>
<dbReference type="EMBL" id="FUYC01000013">
    <property type="protein sequence ID" value="SKA91003.1"/>
    <property type="molecule type" value="Genomic_DNA"/>
</dbReference>
<dbReference type="RefSeq" id="WP_078717826.1">
    <property type="nucleotide sequence ID" value="NZ_FUYC01000013.1"/>
</dbReference>
<evidence type="ECO:0000256" key="1">
    <source>
        <dbReference type="ARBA" id="ARBA00022679"/>
    </source>
</evidence>
<dbReference type="STRING" id="1121449.SAMN02745704_02277"/>
<keyword evidence="1" id="KW-0808">Transferase</keyword>
<dbReference type="InterPro" id="IPR002173">
    <property type="entry name" value="Carboh/pur_kinase_PfkB_CS"/>
</dbReference>
<keyword evidence="2" id="KW-0418">Kinase</keyword>
<protein>
    <submittedName>
        <fullName evidence="4">RfaE bifunctional protein, domain I</fullName>
    </submittedName>
</protein>
<dbReference type="AlphaFoldDB" id="A0A1T4XNQ6"/>
<dbReference type="FunFam" id="3.40.1190.20:FF:000002">
    <property type="entry name" value="Bifunctional protein HldE"/>
    <property type="match status" value="1"/>
</dbReference>
<dbReference type="CDD" id="cd01172">
    <property type="entry name" value="RfaE_like"/>
    <property type="match status" value="1"/>
</dbReference>
<dbReference type="Proteomes" id="UP000190027">
    <property type="component" value="Unassembled WGS sequence"/>
</dbReference>
<evidence type="ECO:0000256" key="2">
    <source>
        <dbReference type="ARBA" id="ARBA00022777"/>
    </source>
</evidence>